<reference evidence="2" key="1">
    <citation type="journal article" date="2022" name="Int. J. Mol. Sci.">
        <title>Draft Genome of Tanacetum Coccineum: Genomic Comparison of Closely Related Tanacetum-Family Plants.</title>
        <authorList>
            <person name="Yamashiro T."/>
            <person name="Shiraishi A."/>
            <person name="Nakayama K."/>
            <person name="Satake H."/>
        </authorList>
    </citation>
    <scope>NUCLEOTIDE SEQUENCE</scope>
</reference>
<reference evidence="2" key="2">
    <citation type="submission" date="2022-01" db="EMBL/GenBank/DDBJ databases">
        <authorList>
            <person name="Yamashiro T."/>
            <person name="Shiraishi A."/>
            <person name="Satake H."/>
            <person name="Nakayama K."/>
        </authorList>
    </citation>
    <scope>NUCLEOTIDE SEQUENCE</scope>
</reference>
<evidence type="ECO:0000313" key="2">
    <source>
        <dbReference type="EMBL" id="GJT06909.1"/>
    </source>
</evidence>
<organism evidence="2 3">
    <name type="scientific">Tanacetum coccineum</name>
    <dbReference type="NCBI Taxonomy" id="301880"/>
    <lineage>
        <taxon>Eukaryota</taxon>
        <taxon>Viridiplantae</taxon>
        <taxon>Streptophyta</taxon>
        <taxon>Embryophyta</taxon>
        <taxon>Tracheophyta</taxon>
        <taxon>Spermatophyta</taxon>
        <taxon>Magnoliopsida</taxon>
        <taxon>eudicotyledons</taxon>
        <taxon>Gunneridae</taxon>
        <taxon>Pentapetalae</taxon>
        <taxon>asterids</taxon>
        <taxon>campanulids</taxon>
        <taxon>Asterales</taxon>
        <taxon>Asteraceae</taxon>
        <taxon>Asteroideae</taxon>
        <taxon>Anthemideae</taxon>
        <taxon>Anthemidinae</taxon>
        <taxon>Tanacetum</taxon>
    </lineage>
</organism>
<feature type="transmembrane region" description="Helical" evidence="1">
    <location>
        <begin position="198"/>
        <end position="216"/>
    </location>
</feature>
<dbReference type="EMBL" id="BQNB010012708">
    <property type="protein sequence ID" value="GJT06909.1"/>
    <property type="molecule type" value="Genomic_DNA"/>
</dbReference>
<keyword evidence="1" id="KW-0472">Membrane</keyword>
<evidence type="ECO:0000313" key="3">
    <source>
        <dbReference type="Proteomes" id="UP001151760"/>
    </source>
</evidence>
<accession>A0ABQ5B1T8</accession>
<evidence type="ECO:0008006" key="4">
    <source>
        <dbReference type="Google" id="ProtNLM"/>
    </source>
</evidence>
<feature type="transmembrane region" description="Helical" evidence="1">
    <location>
        <begin position="72"/>
        <end position="90"/>
    </location>
</feature>
<proteinExistence type="predicted"/>
<comment type="caution">
    <text evidence="2">The sequence shown here is derived from an EMBL/GenBank/DDBJ whole genome shotgun (WGS) entry which is preliminary data.</text>
</comment>
<feature type="transmembrane region" description="Helical" evidence="1">
    <location>
        <begin position="38"/>
        <end position="60"/>
    </location>
</feature>
<evidence type="ECO:0000256" key="1">
    <source>
        <dbReference type="SAM" id="Phobius"/>
    </source>
</evidence>
<name>A0ABQ5B1T8_9ASTR</name>
<keyword evidence="1" id="KW-0812">Transmembrane</keyword>
<protein>
    <recommendedName>
        <fullName evidence="4">Maturase K</fullName>
    </recommendedName>
</protein>
<keyword evidence="1" id="KW-1133">Transmembrane helix</keyword>
<keyword evidence="3" id="KW-1185">Reference proteome</keyword>
<dbReference type="Proteomes" id="UP001151760">
    <property type="component" value="Unassembled WGS sequence"/>
</dbReference>
<gene>
    <name evidence="2" type="ORF">Tco_0841371</name>
</gene>
<sequence>MFCNHFISTAGLIDLPLEGYSFTWAIKSAKKMSKLDRFFNYLKGLLPDNFLLCQLFVLVWHSFDQPDPSLCAKLLMIMGHPLFVSINIGFTERVFDKLIRGFMELLHSRLSDLDKLFQIMALATRELVDDLECDVTLMRIMKAVWWIAGYPIVDSLTLSLFSYADGRSLHWQMDRANIPYHMGIESLMRKFYAGRPKHYWVFYFFNYVIFILGVKVGMSPSRRKAWDVIIDLFFVYKRVGAQKGITVADKRLMLSFVLLFREETPWRGVEEEQLSHLVELVGSISLSPFIDRWAWLYWIFLPLPPSEYEYEVLLSISLPPIS</sequence>
<feature type="transmembrane region" description="Helical" evidence="1">
    <location>
        <begin position="143"/>
        <end position="164"/>
    </location>
</feature>